<dbReference type="OrthoDB" id="8479357at2"/>
<dbReference type="InterPro" id="IPR005119">
    <property type="entry name" value="LysR_subst-bd"/>
</dbReference>
<dbReference type="AlphaFoldDB" id="A0A8G2BGU5"/>
<keyword evidence="4" id="KW-0010">Activator</keyword>
<dbReference type="GO" id="GO:0003700">
    <property type="term" value="F:DNA-binding transcription factor activity"/>
    <property type="evidence" value="ECO:0007669"/>
    <property type="project" value="InterPro"/>
</dbReference>
<comment type="similarity">
    <text evidence="1">Belongs to the LysR transcriptional regulatory family.</text>
</comment>
<gene>
    <name evidence="7" type="ORF">SAMN05660686_01465</name>
</gene>
<evidence type="ECO:0000256" key="5">
    <source>
        <dbReference type="ARBA" id="ARBA00023163"/>
    </source>
</evidence>
<dbReference type="Gene3D" id="1.10.10.10">
    <property type="entry name" value="Winged helix-like DNA-binding domain superfamily/Winged helix DNA-binding domain"/>
    <property type="match status" value="1"/>
</dbReference>
<keyword evidence="5" id="KW-0804">Transcription</keyword>
<dbReference type="FunFam" id="1.10.10.10:FF:000001">
    <property type="entry name" value="LysR family transcriptional regulator"/>
    <property type="match status" value="1"/>
</dbReference>
<name>A0A8G2BGU5_9PROT</name>
<comment type="caution">
    <text evidence="7">The sequence shown here is derived from an EMBL/GenBank/DDBJ whole genome shotgun (WGS) entry which is preliminary data.</text>
</comment>
<dbReference type="PANTHER" id="PTHR30293">
    <property type="entry name" value="TRANSCRIPTIONAL REGULATORY PROTEIN NAC-RELATED"/>
    <property type="match status" value="1"/>
</dbReference>
<keyword evidence="3 7" id="KW-0238">DNA-binding</keyword>
<dbReference type="PROSITE" id="PS50931">
    <property type="entry name" value="HTH_LYSR"/>
    <property type="match status" value="1"/>
</dbReference>
<dbReference type="GO" id="GO:0003677">
    <property type="term" value="F:DNA binding"/>
    <property type="evidence" value="ECO:0007669"/>
    <property type="project" value="UniProtKB-KW"/>
</dbReference>
<evidence type="ECO:0000256" key="1">
    <source>
        <dbReference type="ARBA" id="ARBA00009437"/>
    </source>
</evidence>
<evidence type="ECO:0000256" key="3">
    <source>
        <dbReference type="ARBA" id="ARBA00023125"/>
    </source>
</evidence>
<evidence type="ECO:0000256" key="2">
    <source>
        <dbReference type="ARBA" id="ARBA00023015"/>
    </source>
</evidence>
<dbReference type="Pfam" id="PF03466">
    <property type="entry name" value="LysR_substrate"/>
    <property type="match status" value="1"/>
</dbReference>
<keyword evidence="8" id="KW-1185">Reference proteome</keyword>
<dbReference type="PRINTS" id="PR00039">
    <property type="entry name" value="HTHLYSR"/>
</dbReference>
<protein>
    <submittedName>
        <fullName evidence="7">DNA-binding transcriptional regulator, LysR family</fullName>
    </submittedName>
</protein>
<sequence>MDLRQLKTFLHVAELGSLSRAADRLNTAQPALGRQIRLLEEELGGALFSRHGRGMVLTDTGSLLVERATAILRMVEDTREELTASLGAVSGAVSLGVPPTAGEVISGRLVERFLRDYPQVTVRIVPAFSGYLSEMLQRGEIDLAVMYQTSAIRHIPAEPLIQETLFLVGAAGSELDLEIPRDFASLADLPLVLPGPRHGLRILLENAARQAGIALRVTVEADALQTLKELAARGLAHTVLPLPAIHPDLRAGTLRAAPIANPTLDRRLVLARSIVRPASRAVRVFADTLRAETADMVRDGIWQGELLLDRAPRSG</sequence>
<dbReference type="Gene3D" id="3.40.190.290">
    <property type="match status" value="1"/>
</dbReference>
<dbReference type="Proteomes" id="UP000198615">
    <property type="component" value="Unassembled WGS sequence"/>
</dbReference>
<dbReference type="RefSeq" id="WP_139189147.1">
    <property type="nucleotide sequence ID" value="NZ_FNBW01000004.1"/>
</dbReference>
<dbReference type="InterPro" id="IPR036390">
    <property type="entry name" value="WH_DNA-bd_sf"/>
</dbReference>
<dbReference type="EMBL" id="FNBW01000004">
    <property type="protein sequence ID" value="SDF50416.1"/>
    <property type="molecule type" value="Genomic_DNA"/>
</dbReference>
<evidence type="ECO:0000259" key="6">
    <source>
        <dbReference type="PROSITE" id="PS50931"/>
    </source>
</evidence>
<organism evidence="7 8">
    <name type="scientific">Thalassobaculum litoreum DSM 18839</name>
    <dbReference type="NCBI Taxonomy" id="1123362"/>
    <lineage>
        <taxon>Bacteria</taxon>
        <taxon>Pseudomonadati</taxon>
        <taxon>Pseudomonadota</taxon>
        <taxon>Alphaproteobacteria</taxon>
        <taxon>Rhodospirillales</taxon>
        <taxon>Thalassobaculaceae</taxon>
        <taxon>Thalassobaculum</taxon>
    </lineage>
</organism>
<accession>A0A8G2BGU5</accession>
<dbReference type="InterPro" id="IPR036388">
    <property type="entry name" value="WH-like_DNA-bd_sf"/>
</dbReference>
<evidence type="ECO:0000256" key="4">
    <source>
        <dbReference type="ARBA" id="ARBA00023159"/>
    </source>
</evidence>
<keyword evidence="2" id="KW-0805">Transcription regulation</keyword>
<proteinExistence type="inferred from homology"/>
<evidence type="ECO:0000313" key="8">
    <source>
        <dbReference type="Proteomes" id="UP000198615"/>
    </source>
</evidence>
<evidence type="ECO:0000313" key="7">
    <source>
        <dbReference type="EMBL" id="SDF50416.1"/>
    </source>
</evidence>
<dbReference type="PANTHER" id="PTHR30293:SF0">
    <property type="entry name" value="NITROGEN ASSIMILATION REGULATORY PROTEIN NAC"/>
    <property type="match status" value="1"/>
</dbReference>
<dbReference type="InterPro" id="IPR000847">
    <property type="entry name" value="LysR_HTH_N"/>
</dbReference>
<reference evidence="7 8" key="1">
    <citation type="submission" date="2016-10" db="EMBL/GenBank/DDBJ databases">
        <authorList>
            <person name="Varghese N."/>
            <person name="Submissions S."/>
        </authorList>
    </citation>
    <scope>NUCLEOTIDE SEQUENCE [LARGE SCALE GENOMIC DNA]</scope>
    <source>
        <strain evidence="7 8">DSM 18839</strain>
    </source>
</reference>
<dbReference type="GO" id="GO:2000142">
    <property type="term" value="P:regulation of DNA-templated transcription initiation"/>
    <property type="evidence" value="ECO:0007669"/>
    <property type="project" value="TreeGrafter"/>
</dbReference>
<dbReference type="SUPFAM" id="SSF46785">
    <property type="entry name" value="Winged helix' DNA-binding domain"/>
    <property type="match status" value="1"/>
</dbReference>
<dbReference type="CDD" id="cd08433">
    <property type="entry name" value="PBP2_Nac"/>
    <property type="match status" value="1"/>
</dbReference>
<feature type="domain" description="HTH lysR-type" evidence="6">
    <location>
        <begin position="1"/>
        <end position="58"/>
    </location>
</feature>
<dbReference type="SUPFAM" id="SSF53850">
    <property type="entry name" value="Periplasmic binding protein-like II"/>
    <property type="match status" value="1"/>
</dbReference>
<dbReference type="Pfam" id="PF00126">
    <property type="entry name" value="HTH_1"/>
    <property type="match status" value="1"/>
</dbReference>